<keyword evidence="2" id="KW-1185">Reference proteome</keyword>
<evidence type="ECO:0008006" key="3">
    <source>
        <dbReference type="Google" id="ProtNLM"/>
    </source>
</evidence>
<protein>
    <recommendedName>
        <fullName evidence="3">Reverse transcriptase domain-containing protein</fullName>
    </recommendedName>
</protein>
<accession>A0AAV8VGT5</accession>
<dbReference type="PANTHER" id="PTHR33332">
    <property type="entry name" value="REVERSE TRANSCRIPTASE DOMAIN-CONTAINING PROTEIN"/>
    <property type="match status" value="1"/>
</dbReference>
<reference evidence="1 2" key="1">
    <citation type="journal article" date="2023" name="Insect Mol. Biol.">
        <title>Genome sequencing provides insights into the evolution of gene families encoding plant cell wall-degrading enzymes in longhorned beetles.</title>
        <authorList>
            <person name="Shin N.R."/>
            <person name="Okamura Y."/>
            <person name="Kirsch R."/>
            <person name="Pauchet Y."/>
        </authorList>
    </citation>
    <scope>NUCLEOTIDE SEQUENCE [LARGE SCALE GENOMIC DNA]</scope>
    <source>
        <strain evidence="1">EAD_L_NR</strain>
    </source>
</reference>
<name>A0AAV8VGT5_9CUCU</name>
<dbReference type="AlphaFoldDB" id="A0AAV8VGT5"/>
<gene>
    <name evidence="1" type="ORF">NQ315_008801</name>
</gene>
<feature type="non-terminal residue" evidence="1">
    <location>
        <position position="197"/>
    </location>
</feature>
<dbReference type="Proteomes" id="UP001159042">
    <property type="component" value="Unassembled WGS sequence"/>
</dbReference>
<proteinExistence type="predicted"/>
<evidence type="ECO:0000313" key="2">
    <source>
        <dbReference type="Proteomes" id="UP001159042"/>
    </source>
</evidence>
<organism evidence="1 2">
    <name type="scientific">Exocentrus adspersus</name>
    <dbReference type="NCBI Taxonomy" id="1586481"/>
    <lineage>
        <taxon>Eukaryota</taxon>
        <taxon>Metazoa</taxon>
        <taxon>Ecdysozoa</taxon>
        <taxon>Arthropoda</taxon>
        <taxon>Hexapoda</taxon>
        <taxon>Insecta</taxon>
        <taxon>Pterygota</taxon>
        <taxon>Neoptera</taxon>
        <taxon>Endopterygota</taxon>
        <taxon>Coleoptera</taxon>
        <taxon>Polyphaga</taxon>
        <taxon>Cucujiformia</taxon>
        <taxon>Chrysomeloidea</taxon>
        <taxon>Cerambycidae</taxon>
        <taxon>Lamiinae</taxon>
        <taxon>Acanthocinini</taxon>
        <taxon>Exocentrus</taxon>
    </lineage>
</organism>
<evidence type="ECO:0000313" key="1">
    <source>
        <dbReference type="EMBL" id="KAJ8913408.1"/>
    </source>
</evidence>
<comment type="caution">
    <text evidence="1">The sequence shown here is derived from an EMBL/GenBank/DDBJ whole genome shotgun (WGS) entry which is preliminary data.</text>
</comment>
<sequence length="197" mass="23181">MNEGNVILSVFVDLKRAFETLDRNILIKKLERYGVKSSALRKIKYLGVVLDPSLTFCHHVDYLCKKIGKKVGFFYRISGVLSRNTKLLIYTTIILPHFTYCSSLLIACNKEDICRLQILQNKCMRIILKCNRFTHVDHMLKELKWLTVEQCIHQANLVLIYNIIKETLPAYFKNNLTRRADMHSYDVRSKENYNIEF</sequence>
<dbReference type="EMBL" id="JANEYG010000095">
    <property type="protein sequence ID" value="KAJ8913408.1"/>
    <property type="molecule type" value="Genomic_DNA"/>
</dbReference>